<evidence type="ECO:0000313" key="2">
    <source>
        <dbReference type="EMBL" id="TFD79188.1"/>
    </source>
</evidence>
<keyword evidence="1" id="KW-0812">Transmembrane</keyword>
<name>A0A4R9B9R1_9MICO</name>
<protein>
    <submittedName>
        <fullName evidence="2">Uncharacterized protein</fullName>
    </submittedName>
</protein>
<keyword evidence="3" id="KW-1185">Reference proteome</keyword>
<dbReference type="EMBL" id="SOHH01000056">
    <property type="protein sequence ID" value="TFD79188.1"/>
    <property type="molecule type" value="Genomic_DNA"/>
</dbReference>
<dbReference type="OrthoDB" id="5126447at2"/>
<gene>
    <name evidence="2" type="ORF">E3T48_06335</name>
</gene>
<organism evidence="2 3">
    <name type="scientific">Cryobacterium fucosi</name>
    <dbReference type="NCBI Taxonomy" id="1259157"/>
    <lineage>
        <taxon>Bacteria</taxon>
        <taxon>Bacillati</taxon>
        <taxon>Actinomycetota</taxon>
        <taxon>Actinomycetes</taxon>
        <taxon>Micrococcales</taxon>
        <taxon>Microbacteriaceae</taxon>
        <taxon>Cryobacterium</taxon>
    </lineage>
</organism>
<reference evidence="2 3" key="1">
    <citation type="submission" date="2019-03" db="EMBL/GenBank/DDBJ databases">
        <title>Genomics of glacier-inhabiting Cryobacterium strains.</title>
        <authorList>
            <person name="Liu Q."/>
            <person name="Xin Y.-H."/>
        </authorList>
    </citation>
    <scope>NUCLEOTIDE SEQUENCE [LARGE SCALE GENOMIC DNA]</scope>
    <source>
        <strain evidence="2 3">Hh4</strain>
    </source>
</reference>
<sequence>MKVDRTTRAAHLRKPALWSTFVALIAMAAILFGLLAMNSTHAAHESGGTVVASGQRPHVGVEPVVAAVAVAAVAVAAHTGLGVLGCPDCILDCAILAITCTIVLVLASLIMLAWLPALYRRLLDAGGHIVRLLSGPTLDIYRPSLTVLSICRI</sequence>
<feature type="transmembrane region" description="Helical" evidence="1">
    <location>
        <begin position="16"/>
        <end position="37"/>
    </location>
</feature>
<feature type="transmembrane region" description="Helical" evidence="1">
    <location>
        <begin position="64"/>
        <end position="86"/>
    </location>
</feature>
<dbReference type="Proteomes" id="UP000298313">
    <property type="component" value="Unassembled WGS sequence"/>
</dbReference>
<evidence type="ECO:0000313" key="3">
    <source>
        <dbReference type="Proteomes" id="UP000298313"/>
    </source>
</evidence>
<dbReference type="RefSeq" id="WP_134522981.1">
    <property type="nucleotide sequence ID" value="NZ_SOHH01000056.1"/>
</dbReference>
<dbReference type="AlphaFoldDB" id="A0A4R9B9R1"/>
<evidence type="ECO:0000256" key="1">
    <source>
        <dbReference type="SAM" id="Phobius"/>
    </source>
</evidence>
<accession>A0A4R9B9R1</accession>
<proteinExistence type="predicted"/>
<feature type="transmembrane region" description="Helical" evidence="1">
    <location>
        <begin position="93"/>
        <end position="115"/>
    </location>
</feature>
<keyword evidence="1" id="KW-0472">Membrane</keyword>
<comment type="caution">
    <text evidence="2">The sequence shown here is derived from an EMBL/GenBank/DDBJ whole genome shotgun (WGS) entry which is preliminary data.</text>
</comment>
<keyword evidence="1" id="KW-1133">Transmembrane helix</keyword>